<evidence type="ECO:0000259" key="4">
    <source>
        <dbReference type="PROSITE" id="PS51722"/>
    </source>
</evidence>
<dbReference type="CDD" id="cd03691">
    <property type="entry name" value="BipA_TypA_II"/>
    <property type="match status" value="1"/>
</dbReference>
<dbReference type="Gene3D" id="3.40.50.300">
    <property type="entry name" value="P-loop containing nucleotide triphosphate hydrolases"/>
    <property type="match status" value="1"/>
</dbReference>
<dbReference type="SUPFAM" id="SSF50447">
    <property type="entry name" value="Translation proteins"/>
    <property type="match status" value="1"/>
</dbReference>
<dbReference type="PROSITE" id="PS51722">
    <property type="entry name" value="G_TR_2"/>
    <property type="match status" value="1"/>
</dbReference>
<comment type="similarity">
    <text evidence="3">Belongs to the TRAFAC class translation factor GTPase superfamily. Classic translation factor GTPase family. BipA subfamily.</text>
</comment>
<dbReference type="Gene3D" id="2.40.30.10">
    <property type="entry name" value="Translation factors"/>
    <property type="match status" value="1"/>
</dbReference>
<dbReference type="GO" id="GO:1990904">
    <property type="term" value="C:ribonucleoprotein complex"/>
    <property type="evidence" value="ECO:0007669"/>
    <property type="project" value="TreeGrafter"/>
</dbReference>
<dbReference type="Pfam" id="PF21018">
    <property type="entry name" value="BipA_C"/>
    <property type="match status" value="1"/>
</dbReference>
<dbReference type="PRINTS" id="PR00315">
    <property type="entry name" value="ELONGATNFCT"/>
</dbReference>
<dbReference type="FunFam" id="3.30.70.240:FF:000002">
    <property type="entry name" value="GTP-binding protein TypA"/>
    <property type="match status" value="1"/>
</dbReference>
<comment type="subcellular location">
    <subcellularLocation>
        <location evidence="3">Cytoplasm</location>
    </subcellularLocation>
    <text evidence="3">Binds to ribosomes.</text>
</comment>
<dbReference type="Gene3D" id="3.30.70.240">
    <property type="match status" value="1"/>
</dbReference>
<dbReference type="CDD" id="cd16263">
    <property type="entry name" value="BipA_III"/>
    <property type="match status" value="1"/>
</dbReference>
<dbReference type="CDD" id="cd03710">
    <property type="entry name" value="BipA_TypA_C"/>
    <property type="match status" value="1"/>
</dbReference>
<accession>A0A0M6XJH0</accession>
<dbReference type="GO" id="GO:0019843">
    <property type="term" value="F:rRNA binding"/>
    <property type="evidence" value="ECO:0007669"/>
    <property type="project" value="UniProtKB-KW"/>
</dbReference>
<dbReference type="SUPFAM" id="SSF54980">
    <property type="entry name" value="EF-G C-terminal domain-like"/>
    <property type="match status" value="2"/>
</dbReference>
<dbReference type="GO" id="GO:0003924">
    <property type="term" value="F:GTPase activity"/>
    <property type="evidence" value="ECO:0007669"/>
    <property type="project" value="UniProtKB-UniRule"/>
</dbReference>
<dbReference type="InterPro" id="IPR000640">
    <property type="entry name" value="EFG_V-like"/>
</dbReference>
<dbReference type="InterPro" id="IPR035651">
    <property type="entry name" value="BipA_V"/>
</dbReference>
<dbReference type="InterPro" id="IPR027417">
    <property type="entry name" value="P-loop_NTPase"/>
</dbReference>
<proteinExistence type="inferred from homology"/>
<dbReference type="EC" id="3.6.5.-" evidence="3"/>
<comment type="function">
    <text evidence="3">A 50S ribosomal subunit assembly protein with GTPase activity, required for 50S subunit assembly at low temperatures, may also play a role in translation. Binds GTP and analogs. Binds the 70S ribosome between the 30S and 50S subunits, in a similar position as ribosome-bound EF-G; it contacts a number of ribosomal proteins, both rRNAs and the A-site tRNA.</text>
</comment>
<dbReference type="Pfam" id="PF00679">
    <property type="entry name" value="EFG_C"/>
    <property type="match status" value="1"/>
</dbReference>
<dbReference type="FunFam" id="3.40.50.300:FF:000055">
    <property type="entry name" value="GTP-binding protein TypA"/>
    <property type="match status" value="1"/>
</dbReference>
<dbReference type="InterPro" id="IPR009000">
    <property type="entry name" value="Transl_B-barrel_sf"/>
</dbReference>
<dbReference type="GO" id="GO:0005525">
    <property type="term" value="F:GTP binding"/>
    <property type="evidence" value="ECO:0007669"/>
    <property type="project" value="UniProtKB-UniRule"/>
</dbReference>
<dbReference type="OrthoDB" id="9802948at2"/>
<dbReference type="Gene3D" id="3.30.70.870">
    <property type="entry name" value="Elongation Factor G (Translational Gtpase), domain 3"/>
    <property type="match status" value="1"/>
</dbReference>
<organism evidence="5 6">
    <name type="scientific">Jannaschia rubra</name>
    <dbReference type="NCBI Taxonomy" id="282197"/>
    <lineage>
        <taxon>Bacteria</taxon>
        <taxon>Pseudomonadati</taxon>
        <taxon>Pseudomonadota</taxon>
        <taxon>Alphaproteobacteria</taxon>
        <taxon>Rhodobacterales</taxon>
        <taxon>Roseobacteraceae</taxon>
        <taxon>Jannaschia</taxon>
    </lineage>
</organism>
<dbReference type="InterPro" id="IPR047041">
    <property type="entry name" value="BipA_GTP-bd_dom"/>
</dbReference>
<comment type="catalytic activity">
    <reaction evidence="3">
        <text>GTP + H2O = GDP + phosphate + H(+)</text>
        <dbReference type="Rhea" id="RHEA:19669"/>
        <dbReference type="ChEBI" id="CHEBI:15377"/>
        <dbReference type="ChEBI" id="CHEBI:15378"/>
        <dbReference type="ChEBI" id="CHEBI:37565"/>
        <dbReference type="ChEBI" id="CHEBI:43474"/>
        <dbReference type="ChEBI" id="CHEBI:58189"/>
    </reaction>
</comment>
<evidence type="ECO:0000256" key="2">
    <source>
        <dbReference type="ARBA" id="ARBA00023134"/>
    </source>
</evidence>
<dbReference type="SUPFAM" id="SSF52540">
    <property type="entry name" value="P-loop containing nucleoside triphosphate hydrolases"/>
    <property type="match status" value="1"/>
</dbReference>
<keyword evidence="3" id="KW-0820">tRNA-binding</keyword>
<dbReference type="PANTHER" id="PTHR42908">
    <property type="entry name" value="TRANSLATION ELONGATION FACTOR-RELATED"/>
    <property type="match status" value="1"/>
</dbReference>
<dbReference type="EMBL" id="CXPG01000009">
    <property type="protein sequence ID" value="CTQ31306.1"/>
    <property type="molecule type" value="Genomic_DNA"/>
</dbReference>
<keyword evidence="3" id="KW-0699">rRNA-binding</keyword>
<dbReference type="GO" id="GO:0000049">
    <property type="term" value="F:tRNA binding"/>
    <property type="evidence" value="ECO:0007669"/>
    <property type="project" value="UniProtKB-KW"/>
</dbReference>
<dbReference type="InterPro" id="IPR048876">
    <property type="entry name" value="BipA_C"/>
</dbReference>
<feature type="binding site" evidence="3">
    <location>
        <begin position="13"/>
        <end position="18"/>
    </location>
    <ligand>
        <name>GTP</name>
        <dbReference type="ChEBI" id="CHEBI:37565"/>
    </ligand>
</feature>
<dbReference type="InterPro" id="IPR005225">
    <property type="entry name" value="Small_GTP-bd"/>
</dbReference>
<dbReference type="Proteomes" id="UP000048908">
    <property type="component" value="Unassembled WGS sequence"/>
</dbReference>
<reference evidence="5 6" key="1">
    <citation type="submission" date="2015-07" db="EMBL/GenBank/DDBJ databases">
        <authorList>
            <person name="Noorani M."/>
        </authorList>
    </citation>
    <scope>NUCLEOTIDE SEQUENCE [LARGE SCALE GENOMIC DNA]</scope>
    <source>
        <strain evidence="5 6">CECT 5088</strain>
    </source>
</reference>
<evidence type="ECO:0000313" key="6">
    <source>
        <dbReference type="Proteomes" id="UP000048908"/>
    </source>
</evidence>
<dbReference type="PROSITE" id="PS00301">
    <property type="entry name" value="G_TR_1"/>
    <property type="match status" value="1"/>
</dbReference>
<dbReference type="STRING" id="282197.SAMN04488517_101356"/>
<evidence type="ECO:0000313" key="5">
    <source>
        <dbReference type="EMBL" id="CTQ31306.1"/>
    </source>
</evidence>
<comment type="subunit">
    <text evidence="3">Monomer.</text>
</comment>
<name>A0A0M6XJH0_9RHOB</name>
<keyword evidence="3" id="KW-0378">Hydrolase</keyword>
<dbReference type="HAMAP" id="MF_00849">
    <property type="entry name" value="BipA"/>
    <property type="match status" value="1"/>
</dbReference>
<dbReference type="GO" id="GO:0043022">
    <property type="term" value="F:ribosome binding"/>
    <property type="evidence" value="ECO:0007669"/>
    <property type="project" value="UniProtKB-UniRule"/>
</dbReference>
<protein>
    <recommendedName>
        <fullName evidence="3">Large ribosomal subunit assembly factor BipA</fullName>
        <ecNumber evidence="3">3.6.5.-</ecNumber>
    </recommendedName>
    <alternativeName>
        <fullName evidence="3">GTP-binding protein BipA</fullName>
    </alternativeName>
</protein>
<dbReference type="Pfam" id="PF03144">
    <property type="entry name" value="GTP_EFTU_D2"/>
    <property type="match status" value="1"/>
</dbReference>
<gene>
    <name evidence="5" type="primary">typA</name>
    <name evidence="3" type="synonym">bipA</name>
    <name evidence="5" type="ORF">JAN5088_00061</name>
</gene>
<dbReference type="Pfam" id="PF00009">
    <property type="entry name" value="GTP_EFTU"/>
    <property type="match status" value="1"/>
</dbReference>
<keyword evidence="2 3" id="KW-0342">GTP-binding</keyword>
<keyword evidence="1 3" id="KW-0547">Nucleotide-binding</keyword>
<dbReference type="SMART" id="SM00838">
    <property type="entry name" value="EFG_C"/>
    <property type="match status" value="1"/>
</dbReference>
<dbReference type="Gene3D" id="2.40.50.250">
    <property type="entry name" value="bipa protein"/>
    <property type="match status" value="1"/>
</dbReference>
<dbReference type="NCBIfam" id="TIGR01394">
    <property type="entry name" value="TypA_BipA"/>
    <property type="match status" value="1"/>
</dbReference>
<dbReference type="InterPro" id="IPR035647">
    <property type="entry name" value="EFG_III/V"/>
</dbReference>
<dbReference type="InterPro" id="IPR000795">
    <property type="entry name" value="T_Tr_GTP-bd_dom"/>
</dbReference>
<dbReference type="InterPro" id="IPR004161">
    <property type="entry name" value="EFTu-like_2"/>
</dbReference>
<keyword evidence="3" id="KW-0963">Cytoplasm</keyword>
<dbReference type="GO" id="GO:0005829">
    <property type="term" value="C:cytosol"/>
    <property type="evidence" value="ECO:0007669"/>
    <property type="project" value="TreeGrafter"/>
</dbReference>
<dbReference type="NCBIfam" id="TIGR00231">
    <property type="entry name" value="small_GTP"/>
    <property type="match status" value="1"/>
</dbReference>
<dbReference type="RefSeq" id="WP_055680812.1">
    <property type="nucleotide sequence ID" value="NZ_CXPG01000009.1"/>
</dbReference>
<keyword evidence="3" id="KW-0690">Ribosome biogenesis</keyword>
<dbReference type="FunFam" id="2.40.50.250:FF:000001">
    <property type="entry name" value="GTP-binding protein TypA"/>
    <property type="match status" value="1"/>
</dbReference>
<evidence type="ECO:0000256" key="3">
    <source>
        <dbReference type="HAMAP-Rule" id="MF_00849"/>
    </source>
</evidence>
<dbReference type="GO" id="GO:0000027">
    <property type="term" value="P:ribosomal large subunit assembly"/>
    <property type="evidence" value="ECO:0007669"/>
    <property type="project" value="UniProtKB-UniRule"/>
</dbReference>
<feature type="domain" description="Tr-type G" evidence="4">
    <location>
        <begin position="1"/>
        <end position="196"/>
    </location>
</feature>
<keyword evidence="6" id="KW-1185">Reference proteome</keyword>
<keyword evidence="3" id="KW-0694">RNA-binding</keyword>
<dbReference type="GO" id="GO:0097216">
    <property type="term" value="F:guanosine tetraphosphate binding"/>
    <property type="evidence" value="ECO:0007669"/>
    <property type="project" value="UniProtKB-ARBA"/>
</dbReference>
<feature type="binding site" evidence="3">
    <location>
        <begin position="126"/>
        <end position="129"/>
    </location>
    <ligand>
        <name>GTP</name>
        <dbReference type="ChEBI" id="CHEBI:37565"/>
    </ligand>
</feature>
<dbReference type="InterPro" id="IPR047042">
    <property type="entry name" value="BipA_II"/>
</dbReference>
<dbReference type="AlphaFoldDB" id="A0A0M6XJH0"/>
<dbReference type="InterPro" id="IPR047043">
    <property type="entry name" value="BipA_III"/>
</dbReference>
<dbReference type="FunFam" id="3.30.70.870:FF:000003">
    <property type="entry name" value="GTP-binding protein TypA"/>
    <property type="match status" value="1"/>
</dbReference>
<evidence type="ECO:0000256" key="1">
    <source>
        <dbReference type="ARBA" id="ARBA00022741"/>
    </source>
</evidence>
<dbReference type="InterPro" id="IPR042116">
    <property type="entry name" value="TypA/BipA_C"/>
</dbReference>
<dbReference type="CDD" id="cd01891">
    <property type="entry name" value="TypA_BipA"/>
    <property type="match status" value="1"/>
</dbReference>
<dbReference type="InterPro" id="IPR006298">
    <property type="entry name" value="BipA"/>
</dbReference>
<dbReference type="InterPro" id="IPR031157">
    <property type="entry name" value="G_TR_CS"/>
</dbReference>
<sequence>MDLRNIAIIAHVDHGKTTLVDELLKQSGAFRDNQAVAERAMDSNDLERERGITILAKATSVEWKDTRINIVDTPGHADFGGEVERILSMVDGVVLLVDAAEGPMPQTKFVTSKALALGLRPIVVLNKVDKPDAEPDRALNEVFDLFANLGADDDQLDFPVMYASGRSGWADMELDGPRKGLDALFDLILSHVPEPKQMADRDKPFRMLATTLGADPFIGRILTGRVEAGTLRSGQTLNALSRTGEKIEQFRVTKIQAFRGLALQPIDVAEAGDIVTLAGMAKATVADTLCDTSVDTPLPAQPIDPPTITVTFGINDSPLAGREGKKVQSRVIRERLMKEAETNVAIKVTDTPGGEAFEVAGRGELQMGVLIENMRREGFELSVSRPQVVFREEDGQRLEPVEEVTIDVDDEYSGVVIEKLTGIRKGELTEMKPAGAGKTRIIAHVPSRGLIGYHGEFLTDTRGTGVLNRVFHDWAPYKGAIPGRRQGVLISMEDGVSVAYALWKLEDRGKFFIGAQEQVYQGMIIGEHSRDNDLEVNPLKGKQLTNVRASGTDEAVRLTTPITMSLEQAIAYIDNDELVEVTPQSIRLRKRFLDPHERKRHARAAE</sequence>
<dbReference type="PANTHER" id="PTHR42908:SF8">
    <property type="entry name" value="TR-TYPE G DOMAIN-CONTAINING PROTEIN"/>
    <property type="match status" value="1"/>
</dbReference>